<sequence length="235" mass="25545">MGRRMGFPYLFRRAAPPPSSYPPSSWAWPSCKHPRTRSFRGSGAAAAGEGIGGSGEGRDEVYKTVNSVYLDTTESWFTNSSEELASESFSTASEADSGGGGGEPEAEAVIRAVQSERGGGRLFFEPGGTSSILEESKSGGFPFKDGVVLAMESKDPYSDFRLSMEEMVTIYGVRDWQCLEELLEWYLRVNGKTNHRFIVGAFVDLLLDLFAPPSSSSSSRSLPFEADDKDQENGS</sequence>
<dbReference type="InterPro" id="IPR038933">
    <property type="entry name" value="Ovate"/>
</dbReference>
<dbReference type="GO" id="GO:0045892">
    <property type="term" value="P:negative regulation of DNA-templated transcription"/>
    <property type="evidence" value="ECO:0007669"/>
    <property type="project" value="UniProtKB-UniRule"/>
</dbReference>
<evidence type="ECO:0000256" key="7">
    <source>
        <dbReference type="SAM" id="MobiDB-lite"/>
    </source>
</evidence>
<keyword evidence="5 6" id="KW-0539">Nucleus</keyword>
<dbReference type="InterPro" id="IPR006458">
    <property type="entry name" value="Ovate_C"/>
</dbReference>
<dbReference type="PROSITE" id="PS51754">
    <property type="entry name" value="OVATE"/>
    <property type="match status" value="1"/>
</dbReference>
<gene>
    <name evidence="9" type="ORF">SI8410_05007641</name>
</gene>
<evidence type="ECO:0000313" key="9">
    <source>
        <dbReference type="EMBL" id="CAA7396978.1"/>
    </source>
</evidence>
<evidence type="ECO:0000259" key="8">
    <source>
        <dbReference type="PROSITE" id="PS51754"/>
    </source>
</evidence>
<evidence type="ECO:0000256" key="2">
    <source>
        <dbReference type="ARBA" id="ARBA00022491"/>
    </source>
</evidence>
<comment type="function">
    <text evidence="6">Transcriptional repressor that regulates multiple aspects of plant growth and development.</text>
</comment>
<keyword evidence="2 6" id="KW-0678">Repressor</keyword>
<reference evidence="9" key="1">
    <citation type="submission" date="2020-02" db="EMBL/GenBank/DDBJ databases">
        <authorList>
            <person name="Scholz U."/>
            <person name="Mascher M."/>
            <person name="Fiebig A."/>
        </authorList>
    </citation>
    <scope>NUCLEOTIDE SEQUENCE</scope>
</reference>
<accession>A0A7I8KIR2</accession>
<organism evidence="9 10">
    <name type="scientific">Spirodela intermedia</name>
    <name type="common">Intermediate duckweed</name>
    <dbReference type="NCBI Taxonomy" id="51605"/>
    <lineage>
        <taxon>Eukaryota</taxon>
        <taxon>Viridiplantae</taxon>
        <taxon>Streptophyta</taxon>
        <taxon>Embryophyta</taxon>
        <taxon>Tracheophyta</taxon>
        <taxon>Spermatophyta</taxon>
        <taxon>Magnoliopsida</taxon>
        <taxon>Liliopsida</taxon>
        <taxon>Araceae</taxon>
        <taxon>Lemnoideae</taxon>
        <taxon>Spirodela</taxon>
    </lineage>
</organism>
<dbReference type="AlphaFoldDB" id="A0A7I8KIR2"/>
<dbReference type="OrthoDB" id="689823at2759"/>
<evidence type="ECO:0000256" key="3">
    <source>
        <dbReference type="ARBA" id="ARBA00023015"/>
    </source>
</evidence>
<feature type="compositionally biased region" description="Low complexity" evidence="7">
    <location>
        <begin position="213"/>
        <end position="223"/>
    </location>
</feature>
<evidence type="ECO:0000313" key="10">
    <source>
        <dbReference type="Proteomes" id="UP000663760"/>
    </source>
</evidence>
<dbReference type="PANTHER" id="PTHR33057">
    <property type="entry name" value="TRANSCRIPTION REPRESSOR OFP7-RELATED"/>
    <property type="match status" value="1"/>
</dbReference>
<dbReference type="EMBL" id="LR746268">
    <property type="protein sequence ID" value="CAA7396978.1"/>
    <property type="molecule type" value="Genomic_DNA"/>
</dbReference>
<dbReference type="PANTHER" id="PTHR33057:SF26">
    <property type="entry name" value="TRANSCRIPTION REPRESSOR OFP13"/>
    <property type="match status" value="1"/>
</dbReference>
<feature type="domain" description="OVATE" evidence="8">
    <location>
        <begin position="149"/>
        <end position="208"/>
    </location>
</feature>
<proteinExistence type="predicted"/>
<evidence type="ECO:0000256" key="1">
    <source>
        <dbReference type="ARBA" id="ARBA00004123"/>
    </source>
</evidence>
<keyword evidence="10" id="KW-1185">Reference proteome</keyword>
<protein>
    <recommendedName>
        <fullName evidence="6">Transcription repressor</fullName>
    </recommendedName>
    <alternativeName>
        <fullName evidence="6">Ovate family protein</fullName>
    </alternativeName>
</protein>
<keyword evidence="4 6" id="KW-0804">Transcription</keyword>
<keyword evidence="3 6" id="KW-0805">Transcription regulation</keyword>
<evidence type="ECO:0000256" key="5">
    <source>
        <dbReference type="ARBA" id="ARBA00023242"/>
    </source>
</evidence>
<comment type="subcellular location">
    <subcellularLocation>
        <location evidence="1 6">Nucleus</location>
    </subcellularLocation>
</comment>
<dbReference type="GO" id="GO:0005634">
    <property type="term" value="C:nucleus"/>
    <property type="evidence" value="ECO:0007669"/>
    <property type="project" value="UniProtKB-SubCell"/>
</dbReference>
<feature type="region of interest" description="Disordered" evidence="7">
    <location>
        <begin position="213"/>
        <end position="235"/>
    </location>
</feature>
<name>A0A7I8KIR2_SPIIN</name>
<feature type="compositionally biased region" description="Acidic residues" evidence="7">
    <location>
        <begin position="225"/>
        <end position="235"/>
    </location>
</feature>
<evidence type="ECO:0000256" key="6">
    <source>
        <dbReference type="RuleBase" id="RU367028"/>
    </source>
</evidence>
<dbReference type="NCBIfam" id="TIGR01568">
    <property type="entry name" value="A_thal_3678"/>
    <property type="match status" value="1"/>
</dbReference>
<dbReference type="Pfam" id="PF04844">
    <property type="entry name" value="Ovate"/>
    <property type="match status" value="1"/>
</dbReference>
<dbReference type="Proteomes" id="UP000663760">
    <property type="component" value="Chromosome 5"/>
</dbReference>
<evidence type="ECO:0000256" key="4">
    <source>
        <dbReference type="ARBA" id="ARBA00023163"/>
    </source>
</evidence>